<feature type="transmembrane region" description="Helical" evidence="20">
    <location>
        <begin position="356"/>
        <end position="374"/>
    </location>
</feature>
<dbReference type="EMBL" id="SEYY01021290">
    <property type="protein sequence ID" value="KAB7496500.1"/>
    <property type="molecule type" value="Genomic_DNA"/>
</dbReference>
<dbReference type="GO" id="GO:0016020">
    <property type="term" value="C:membrane"/>
    <property type="evidence" value="ECO:0007669"/>
    <property type="project" value="UniProtKB-SubCell"/>
</dbReference>
<feature type="transmembrane region" description="Helical" evidence="20">
    <location>
        <begin position="211"/>
        <end position="234"/>
    </location>
</feature>
<evidence type="ECO:0000256" key="19">
    <source>
        <dbReference type="SAM" id="MobiDB-lite"/>
    </source>
</evidence>
<feature type="transmembrane region" description="Helical" evidence="20">
    <location>
        <begin position="431"/>
        <end position="457"/>
    </location>
</feature>
<evidence type="ECO:0000256" key="8">
    <source>
        <dbReference type="ARBA" id="ARBA00022824"/>
    </source>
</evidence>
<feature type="compositionally biased region" description="Basic and acidic residues" evidence="19">
    <location>
        <begin position="477"/>
        <end position="489"/>
    </location>
</feature>
<evidence type="ECO:0000256" key="16">
    <source>
        <dbReference type="ARBA" id="ARBA00026120"/>
    </source>
</evidence>
<evidence type="ECO:0000256" key="11">
    <source>
        <dbReference type="ARBA" id="ARBA00023136"/>
    </source>
</evidence>
<organism evidence="21 22">
    <name type="scientific">Armadillidium nasatum</name>
    <dbReference type="NCBI Taxonomy" id="96803"/>
    <lineage>
        <taxon>Eukaryota</taxon>
        <taxon>Metazoa</taxon>
        <taxon>Ecdysozoa</taxon>
        <taxon>Arthropoda</taxon>
        <taxon>Crustacea</taxon>
        <taxon>Multicrustacea</taxon>
        <taxon>Malacostraca</taxon>
        <taxon>Eumalacostraca</taxon>
        <taxon>Peracarida</taxon>
        <taxon>Isopoda</taxon>
        <taxon>Oniscidea</taxon>
        <taxon>Crinocheta</taxon>
        <taxon>Armadillidiidae</taxon>
        <taxon>Armadillidium</taxon>
    </lineage>
</organism>
<evidence type="ECO:0000256" key="4">
    <source>
        <dbReference type="ARBA" id="ARBA00010323"/>
    </source>
</evidence>
<feature type="transmembrane region" description="Helical" evidence="20">
    <location>
        <begin position="77"/>
        <end position="110"/>
    </location>
</feature>
<keyword evidence="9 20" id="KW-1133">Transmembrane helix</keyword>
<comment type="caution">
    <text evidence="21">The sequence shown here is derived from an EMBL/GenBank/DDBJ whole genome shotgun (WGS) entry which is preliminary data.</text>
</comment>
<evidence type="ECO:0000313" key="22">
    <source>
        <dbReference type="Proteomes" id="UP000326759"/>
    </source>
</evidence>
<keyword evidence="14 21" id="KW-0012">Acyltransferase</keyword>
<dbReference type="GO" id="GO:0071617">
    <property type="term" value="F:lysophospholipid acyltransferase activity"/>
    <property type="evidence" value="ECO:0007669"/>
    <property type="project" value="TreeGrafter"/>
</dbReference>
<feature type="transmembrane region" description="Helical" evidence="20">
    <location>
        <begin position="6"/>
        <end position="30"/>
    </location>
</feature>
<dbReference type="InterPro" id="IPR049941">
    <property type="entry name" value="LPLAT_7/PORCN-like"/>
</dbReference>
<comment type="similarity">
    <text evidence="4">Belongs to the membrane-bound acyltransferase family.</text>
</comment>
<evidence type="ECO:0000256" key="1">
    <source>
        <dbReference type="ARBA" id="ARBA00004141"/>
    </source>
</evidence>
<evidence type="ECO:0000313" key="21">
    <source>
        <dbReference type="EMBL" id="KAB7496500.1"/>
    </source>
</evidence>
<comment type="pathway">
    <text evidence="15">Phospholipid metabolism.</text>
</comment>
<protein>
    <recommendedName>
        <fullName evidence="18">Lysophospholipid acyltransferase 5</fullName>
        <ecNumber evidence="16">2.3.1.23</ecNumber>
        <ecNumber evidence="17">2.3.1.n6</ecNumber>
    </recommendedName>
</protein>
<dbReference type="GO" id="GO:0006656">
    <property type="term" value="P:phosphatidylcholine biosynthetic process"/>
    <property type="evidence" value="ECO:0007669"/>
    <property type="project" value="TreeGrafter"/>
</dbReference>
<dbReference type="GO" id="GO:0005783">
    <property type="term" value="C:endoplasmic reticulum"/>
    <property type="evidence" value="ECO:0007669"/>
    <property type="project" value="UniProtKB-SubCell"/>
</dbReference>
<sequence>MAEGGWLYGLATLIGASEPALKLLISLLVGYPLLYIHRKFLHDKSPILQHFYFILGGVGIAIFNNGINVLHSMFCIFFAWLVLFLIGGTLLSVLVSFTFQMGYLLIAYYITGTDTYDIKWTMPHCVLTLRLIALAFDLYDGSSKTEDLSKDQQATALKIRPSLLEIAGHTYFPASFMVGPQFSMKRYLSFVHGTLYPVNTPSPVFAGLKRGFYGVLYLLIYQIGISIIPDSFLLSEPYMTMPFWKRFIMVGIWGKITLYKYVSCWLITEGACILSGLAYSGKDQDGNPLWKGCANVKLFLFELSTQFGMLIQGFNTNTNAWVAQYIYKRLKFLNNRYLSQIGALLFLALWHGFHSGYYACFFMEFIIMFMEKRLAMVLRKFPKLVSALESPPLSYILFVVMKFYTITFMGYCLGSFVLLKSSKWLEFYSSLYYIGHIFFGCWIVIEPLVKLILSVLFGKQQDSPKSQNSVGNPSQSRKLDSGNENKKAV</sequence>
<keyword evidence="5" id="KW-0444">Lipid biosynthesis</keyword>
<comment type="pathway">
    <text evidence="3">Lipid metabolism; phospholipid metabolism.</text>
</comment>
<keyword evidence="6 21" id="KW-0808">Transferase</keyword>
<evidence type="ECO:0000256" key="12">
    <source>
        <dbReference type="ARBA" id="ARBA00023209"/>
    </source>
</evidence>
<keyword evidence="13" id="KW-1208">Phospholipid metabolism</keyword>
<keyword evidence="22" id="KW-1185">Reference proteome</keyword>
<keyword evidence="11 20" id="KW-0472">Membrane</keyword>
<dbReference type="Pfam" id="PF03062">
    <property type="entry name" value="MBOAT"/>
    <property type="match status" value="1"/>
</dbReference>
<evidence type="ECO:0000256" key="2">
    <source>
        <dbReference type="ARBA" id="ARBA00004240"/>
    </source>
</evidence>
<evidence type="ECO:0000256" key="20">
    <source>
        <dbReference type="SAM" id="Phobius"/>
    </source>
</evidence>
<keyword evidence="8" id="KW-0256">Endoplasmic reticulum</keyword>
<evidence type="ECO:0000256" key="14">
    <source>
        <dbReference type="ARBA" id="ARBA00023315"/>
    </source>
</evidence>
<evidence type="ECO:0000256" key="7">
    <source>
        <dbReference type="ARBA" id="ARBA00022692"/>
    </source>
</evidence>
<dbReference type="PANTHER" id="PTHR13906:SF14">
    <property type="entry name" value="LYSOPHOSPHOLIPID ACYLTRANSFERASE 5"/>
    <property type="match status" value="1"/>
</dbReference>
<feature type="transmembrane region" description="Helical" evidence="20">
    <location>
        <begin position="395"/>
        <end position="419"/>
    </location>
</feature>
<feature type="region of interest" description="Disordered" evidence="19">
    <location>
        <begin position="461"/>
        <end position="489"/>
    </location>
</feature>
<feature type="transmembrane region" description="Helical" evidence="20">
    <location>
        <begin position="51"/>
        <end position="71"/>
    </location>
</feature>
<evidence type="ECO:0000256" key="5">
    <source>
        <dbReference type="ARBA" id="ARBA00022516"/>
    </source>
</evidence>
<accession>A0A5N5SUZ8</accession>
<name>A0A5N5SUZ8_9CRUS</name>
<dbReference type="AlphaFoldDB" id="A0A5N5SUZ8"/>
<evidence type="ECO:0000256" key="6">
    <source>
        <dbReference type="ARBA" id="ARBA00022679"/>
    </source>
</evidence>
<evidence type="ECO:0000256" key="17">
    <source>
        <dbReference type="ARBA" id="ARBA00038923"/>
    </source>
</evidence>
<evidence type="ECO:0000256" key="9">
    <source>
        <dbReference type="ARBA" id="ARBA00022989"/>
    </source>
</evidence>
<dbReference type="GO" id="GO:0047184">
    <property type="term" value="F:1-acylglycerophosphocholine O-acyltransferase activity"/>
    <property type="evidence" value="ECO:0007669"/>
    <property type="project" value="UniProtKB-EC"/>
</dbReference>
<dbReference type="OrthoDB" id="5974730at2759"/>
<comment type="subcellular location">
    <subcellularLocation>
        <location evidence="2">Endoplasmic reticulum</location>
    </subcellularLocation>
    <subcellularLocation>
        <location evidence="1">Membrane</location>
        <topology evidence="1">Multi-pass membrane protein</topology>
    </subcellularLocation>
</comment>
<dbReference type="InterPro" id="IPR004299">
    <property type="entry name" value="MBOAT_fam"/>
</dbReference>
<evidence type="ECO:0000256" key="3">
    <source>
        <dbReference type="ARBA" id="ARBA00005074"/>
    </source>
</evidence>
<proteinExistence type="inferred from homology"/>
<feature type="compositionally biased region" description="Polar residues" evidence="19">
    <location>
        <begin position="461"/>
        <end position="476"/>
    </location>
</feature>
<keyword evidence="10" id="KW-0443">Lipid metabolism</keyword>
<dbReference type="EC" id="2.3.1.23" evidence="16"/>
<evidence type="ECO:0000256" key="10">
    <source>
        <dbReference type="ARBA" id="ARBA00023098"/>
    </source>
</evidence>
<keyword evidence="7 20" id="KW-0812">Transmembrane</keyword>
<dbReference type="Proteomes" id="UP000326759">
    <property type="component" value="Unassembled WGS sequence"/>
</dbReference>
<dbReference type="PANTHER" id="PTHR13906">
    <property type="entry name" value="PORCUPINE"/>
    <property type="match status" value="1"/>
</dbReference>
<dbReference type="EC" id="2.3.1.n6" evidence="17"/>
<reference evidence="21 22" key="1">
    <citation type="journal article" date="2019" name="PLoS Biol.">
        <title>Sex chromosomes control vertical transmission of feminizing Wolbachia symbionts in an isopod.</title>
        <authorList>
            <person name="Becking T."/>
            <person name="Chebbi M.A."/>
            <person name="Giraud I."/>
            <person name="Moumen B."/>
            <person name="Laverre T."/>
            <person name="Caubet Y."/>
            <person name="Peccoud J."/>
            <person name="Gilbert C."/>
            <person name="Cordaux R."/>
        </authorList>
    </citation>
    <scope>NUCLEOTIDE SEQUENCE [LARGE SCALE GENOMIC DNA]</scope>
    <source>
        <strain evidence="21">ANa2</strain>
        <tissue evidence="21">Whole body excluding digestive tract and cuticle</tissue>
    </source>
</reference>
<dbReference type="GO" id="GO:0030258">
    <property type="term" value="P:lipid modification"/>
    <property type="evidence" value="ECO:0007669"/>
    <property type="project" value="TreeGrafter"/>
</dbReference>
<gene>
    <name evidence="21" type="primary">Lpcat3</name>
    <name evidence="21" type="ORF">Anas_00908</name>
</gene>
<evidence type="ECO:0000256" key="13">
    <source>
        <dbReference type="ARBA" id="ARBA00023264"/>
    </source>
</evidence>
<evidence type="ECO:0000256" key="18">
    <source>
        <dbReference type="ARBA" id="ARBA00039721"/>
    </source>
</evidence>
<keyword evidence="12" id="KW-0594">Phospholipid biosynthesis</keyword>
<evidence type="ECO:0000256" key="15">
    <source>
        <dbReference type="ARBA" id="ARBA00025707"/>
    </source>
</evidence>